<dbReference type="GO" id="GO:0008610">
    <property type="term" value="P:lipid biosynthetic process"/>
    <property type="evidence" value="ECO:0007669"/>
    <property type="project" value="UniProtKB-ARBA"/>
</dbReference>
<dbReference type="InterPro" id="IPR020806">
    <property type="entry name" value="PKS_PP-bd"/>
</dbReference>
<keyword evidence="3" id="KW-0596">Phosphopantetheine</keyword>
<evidence type="ECO:0000313" key="10">
    <source>
        <dbReference type="EMBL" id="QGQ96124.1"/>
    </source>
</evidence>
<keyword evidence="4" id="KW-0597">Phosphoprotein</keyword>
<accession>A0A6B8RK47</accession>
<evidence type="ECO:0000256" key="7">
    <source>
        <dbReference type="ARBA" id="ARBA00023194"/>
    </source>
</evidence>
<proteinExistence type="inferred from homology"/>
<protein>
    <submittedName>
        <fullName evidence="10">Amino acid adenylation domain-containing protein</fullName>
    </submittedName>
</protein>
<dbReference type="SUPFAM" id="SSF56801">
    <property type="entry name" value="Acetyl-CoA synthetase-like"/>
    <property type="match status" value="5"/>
</dbReference>
<keyword evidence="5" id="KW-0436">Ligase</keyword>
<dbReference type="FunFam" id="1.10.1200.10:FF:000005">
    <property type="entry name" value="Nonribosomal peptide synthetase 1"/>
    <property type="match status" value="4"/>
</dbReference>
<evidence type="ECO:0000313" key="11">
    <source>
        <dbReference type="Proteomes" id="UP000426246"/>
    </source>
</evidence>
<dbReference type="SMART" id="SM00203">
    <property type="entry name" value="TK"/>
    <property type="match status" value="13"/>
</dbReference>
<reference evidence="11" key="1">
    <citation type="submission" date="2018-11" db="EMBL/GenBank/DDBJ databases">
        <title>Complete genome sequence of Paenibacillus sp. ML311-T8.</title>
        <authorList>
            <person name="Nam Y.-D."/>
            <person name="Kang J."/>
            <person name="Chung W.-H."/>
            <person name="Park Y.S."/>
        </authorList>
    </citation>
    <scope>NUCLEOTIDE SEQUENCE [LARGE SCALE GENOMIC DNA]</scope>
    <source>
        <strain evidence="11">ML311-T8</strain>
    </source>
</reference>
<dbReference type="InterPro" id="IPR020845">
    <property type="entry name" value="AMP-binding_CS"/>
</dbReference>
<feature type="domain" description="Carrier" evidence="9">
    <location>
        <begin position="1251"/>
        <end position="1326"/>
    </location>
</feature>
<dbReference type="CDD" id="cd12117">
    <property type="entry name" value="A_NRPS_Srf_like"/>
    <property type="match status" value="2"/>
</dbReference>
<dbReference type="FunFam" id="3.40.50.980:FF:000001">
    <property type="entry name" value="Non-ribosomal peptide synthetase"/>
    <property type="match status" value="5"/>
</dbReference>
<dbReference type="Gene3D" id="1.10.1200.10">
    <property type="entry name" value="ACP-like"/>
    <property type="match status" value="6"/>
</dbReference>
<dbReference type="PROSITE" id="PS50075">
    <property type="entry name" value="CARRIER"/>
    <property type="match status" value="6"/>
</dbReference>
<dbReference type="SMART" id="SM00823">
    <property type="entry name" value="PKS_PP"/>
    <property type="match status" value="6"/>
</dbReference>
<dbReference type="InterPro" id="IPR025110">
    <property type="entry name" value="AMP-bd_C"/>
</dbReference>
<dbReference type="InterPro" id="IPR036736">
    <property type="entry name" value="ACP-like_sf"/>
</dbReference>
<dbReference type="Gene3D" id="3.30.559.30">
    <property type="entry name" value="Nonribosomal peptide synthetase, condensation domain"/>
    <property type="match status" value="7"/>
</dbReference>
<dbReference type="CDD" id="cd19531">
    <property type="entry name" value="LCL_NRPS-like"/>
    <property type="match status" value="5"/>
</dbReference>
<comment type="similarity">
    <text evidence="2">Belongs to the ATP-dependent AMP-binding enzyme family.</text>
</comment>
<dbReference type="Gene3D" id="2.30.38.10">
    <property type="entry name" value="Luciferase, Domain 3"/>
    <property type="match status" value="5"/>
</dbReference>
<dbReference type="GO" id="GO:0016874">
    <property type="term" value="F:ligase activity"/>
    <property type="evidence" value="ECO:0007669"/>
    <property type="project" value="UniProtKB-KW"/>
</dbReference>
<dbReference type="Pfam" id="PF00550">
    <property type="entry name" value="PP-binding"/>
    <property type="match status" value="6"/>
</dbReference>
<dbReference type="GO" id="GO:0005829">
    <property type="term" value="C:cytosol"/>
    <property type="evidence" value="ECO:0007669"/>
    <property type="project" value="TreeGrafter"/>
</dbReference>
<dbReference type="NCBIfam" id="NF004282">
    <property type="entry name" value="PRK05691.1"/>
    <property type="match status" value="9"/>
</dbReference>
<dbReference type="PROSITE" id="PS00455">
    <property type="entry name" value="AMP_BINDING"/>
    <property type="match status" value="5"/>
</dbReference>
<dbReference type="InterPro" id="IPR008215">
    <property type="entry name" value="Tachykinin_dom"/>
</dbReference>
<dbReference type="SMART" id="SM01294">
    <property type="entry name" value="PKS_PP_betabranch"/>
    <property type="match status" value="1"/>
</dbReference>
<evidence type="ECO:0000256" key="8">
    <source>
        <dbReference type="ARBA" id="ARBA00023268"/>
    </source>
</evidence>
<dbReference type="GO" id="GO:0031177">
    <property type="term" value="F:phosphopantetheine binding"/>
    <property type="evidence" value="ECO:0007669"/>
    <property type="project" value="InterPro"/>
</dbReference>
<gene>
    <name evidence="10" type="ORF">EHS13_15195</name>
</gene>
<dbReference type="GO" id="GO:0017000">
    <property type="term" value="P:antibiotic biosynthetic process"/>
    <property type="evidence" value="ECO:0007669"/>
    <property type="project" value="UniProtKB-KW"/>
</dbReference>
<feature type="domain" description="Carrier" evidence="9">
    <location>
        <begin position="4401"/>
        <end position="4476"/>
    </location>
</feature>
<feature type="domain" description="Carrier" evidence="9">
    <location>
        <begin position="215"/>
        <end position="290"/>
    </location>
</feature>
<dbReference type="InterPro" id="IPR045851">
    <property type="entry name" value="AMP-bd_C_sf"/>
</dbReference>
<sequence>MLNRKPLTNTIICNLPNEICEKLISVSKGSEYGVFLILLSSVKYLLYKFSGNQDLLVGIPEFKQNVHNPSLINKMLTIQAQYIPEISFKEWLNIIKENVMELDKNHKSQKDLFLSKEIFNTVVVLKNIHNKECLVDLQINSIFIFNIVEEKVDLHFHCDSILFSIPEMKTIILELFNFLNRVLNAPDTSLVEINSLIEEQQSNLSMLFDIEFHISENNQNKEILIELWEEVLGLNSISSEDSFFNLGGHSLLAITLLSKIQKIFNVEILLLDMFRNPTINGLWGYIQGSEISLFTSIEPIPEQAFYPVSSAQKRLFILDQIEGTQTSYNMPGVLAMKGHLDRARLIAAFEALIQRHESLRTSFEWREGEPIQRVHPHVEFRMDVREAEEGQIEAIVKAFIRSFDLSQAPLLRVELLQLDAERHILLYDMHHIISDGMSMSVIIREFAALYAGEELPALRIQYKDYAAWQHALFLGEGMKQQEAYWLTTFAGELPILNLPTDYPRPPIQSFEGNRVDFTIGKEEKERLYRLMAETGTTLYMVLLAVYSVLLSKYSGQEDIIVGSPIAGRSHADLEPMIGMFVNTLPMRNQAEGHKTFEAFLQEVKENALQAYANQDYPFEEMVEKLALRRDMSRNPLFDTLFVLQNTDRADIQLENITLNTYEFENDVTKFDLTLRAVEEVEGIRCQLEFSSKLFENKTIERFTGHFLHILEQVVNNQNLLLSQLTLLTEQEKKQILTEFNSAKSSYPQEKTIHQVFEEQVERSPHYVAVVFGEQQLTYQELNERANQLARVIRAKGVQADSIVGIMVDRSIEMIVGILGILKAGGAYLPIDPEYPQERIAFMLEDSGSDILLTAGWIRASLNHFPGEILDIDDPQLYQEDRANLEPNNQSGDLAYVMYTSGSSGKPKGVMVENRSVLRLVQNTNYMTFSEGHRILQTGAMVFDASTFEIWGALLNGLQLVLASKESLLHPLKLQKLITDYEISMMWLTSSLFNQLSQTNPAIFHGLTHLIVGGEALSPRHIGSVRKECPALQIINGYGPTENTTFSTYFPIDQDAYENIPIGRPISNSKVYIVNAMMELQPIGIAGELCVAGAGLARGYLNRPELTAEKFIPNPFIPGERLYKTGDLARWLPDGNIAYLGRIDQQVKIRGYRIELGEVEAALNTYASIVETFVTIREEDEGNKFVCAYFVANKPLHTKELRSHLSAALPNYMIPSYFIQIERMPLTTNGKRDVKALPAPEAVMDSGIGYEPPRNSLEAALVNIWQGVLGVQRMGIADDFFEQGGHSLKATTLISRIHKEMNVEVPLKEVFLRPTVKAMGAYILGLKTSAYAAIEPIPAQAFYPVSSAQKRLFILDQIEGTQTSYNMPGVLAMEGHLDRARLIAAFEALIQRHESLRTSFEWREGEPIQRVHPHVEFRMDVREAEEGQMEAIVKAFIRSFDLSQAPLLRVGLLQLDAERHILLYDMHHIISDGMSMSVIIREFAALYAGKELPALRIQYKDYAAWQHALFLGEGMKQQEAYWLTTFAGELPILNLPTDYPRPPIQSFEGNRVDFTIGKEEKERLYRLMAETGTTLYMVLLAVYSVLLSKYSGQEDIIVGSPIAGRSHADLEPMIGMFVNTLPMRNQAEGHKTFEAFLQEVKENALQAYANQDYPFEEMVEKLALRRDMSRNPVFDTLFVLQNTDRADIQIENITLSPYEFENKATKFDLTLSVAEEAEEIHCQLEYSSRLFKKDTIERLTGHFRHMLEEVSENRIQPLSQLALLTQQEREQILTEFNAAQTSFPRNMTIHQAFENQVNKTPDSIAIVYKEQQLTYQELNERANQLAYLLRAKGVQADSIVGLVVERSLEMIVGILGILKAGGAYLPIDPDYPQERIAFMLADSGAKVVVAPQPLMNRIAYAGACIDIADPTVWKGRSDNLPSLTRPDDLAYIIYTSGTTGKPKGVMIEHRNVIRLLYNDQMPFDFKANDVWTLFHSFCFDFSVWEMYGALLYGGTLIVVAKEVAQDPKQFVQLLKKEQVTILNQTPTAFYSLMQEALATANKELNVRNLIFGGEALSVAKLRGWRERYPETKLINMYGITETTVHVTYKEITDREMEANLKDIGKAIPTLTTYILNHTGNLMPIGVAGELFVGGEGVARGYLNRTELTAEKFVANPFEPGKRMYRTGDLAKWLPDGNLEYVGRIDHQVKIRGHRIELGEIEYRLELHVLIRESVVLAKEDEDGQLYLCAYLVGDQALTVAALRNYLSQELPDYMIPTHFVQLEKMPVTANGKLDKQSLPEPTPDTDNLFYEAPQNEVEQRLAALWQNLLGVVQIGVRDSFFDLGGHSIKAVTLVSRIHKEFNVEVPLKEVFLRPTVKAMGAYILGLKTSAYAAIEPIPAQAFYPVSSAQKRLFILDQIEGTQTSYNMPGVLAMEGHLDRARLIAAFEALIQRHESLRTSFEWKEGEPIQRVHPHVEFHMDVREAEEGQTEGMVKDFIRSFDLSQAPLLRVGLLQLDAERHILLYDMHHIISDGMSMSVIIREFAALYAGKELPALRIQYKDYAAWQHALFLGEGMKQQEAYWLTTFAGELPILNLPTDYPRPPIQSFEGNRVDFTIGKEEKERLYRLMAETGTTLYMVLLAVYSVLLSKYSGQEDIIVGSPIAGRSHADLEPMIGMFVNTLPMRNQAEGHKTFEAFLQEVKENALQAYANQDYPFEELVEKLALRRDMSRNPLFDTLFVLQNTDRTDIQMENITLSPYEFENKATKFDLTLSVAEEAEVIHFQLEYSSRLFKMDTIERLTGHFRHMLEEVSENRIQPLSQLALLTQQEREQILTEFNAAEAGYPQEKTIQQVFEEQAERSPNHVAVVFGEQQLTYQELNERANQLAYLLRAKGVQADSIVGLVVERSLEMIVGILGILKAGGAYLPIDPDYPQERIAFMLADSGAKVVVAPQPLMNRIAYTGECIDVADPTIWKGRSDNLPSLTCPDDLAYIIYTSGTTGKPKGVMIEHRNVIRLLFNDQMPFDFKANDVWTLFHSFCFDFSVWEMYGALLYGGTLIIVAKEVAQDPKQFVQLLKKEQVTILNQTPTAFYSLMQEALATANKELNVRNLIFGGEALSVAKLRGWRERYPETKLINMYGITETTVHVTYKEITDREMEANLKDIGKAIPTLTTYILNHTGNLMPIGVAGELFVGGEGVARGYLNRPELTAEKFVANPFEPGKRMYRTGDLAKWLPDGNLEYVGRIDHQVKIRGHRIELGEIEYRLELHALIRESVVLAKEDEDGQLYLCAYLVGDQALTVAALRNYLSQELPDYMIPTHFVQLEKMPVTANGKLDKQSLPEPSGYRVTGTLFEEPQNEFERQLAEIWQDVLGVDPIGVLDPFFDLGGDSIKSIRLVSAINKRFEWNIQIRELYQYPTIRFLAAFMQQRTEQAVDHEQQHAVEIELIRLKQDILENPSYKSKLPLDMEDLYPMSDIAQGMIFHSLRFPEEAMYHDQFVYQVKDPTFSTETLNQALSFMVAKHPILRTSFHVEEYGQPIQIVHYAGKAVIDELNLSHLKPDEQESEITMFLSEDRKQPFRLHAAPLWRMKLIPLNADHVCICWIFHHAILDGWSVASFMTELVNVYFRMKAGERVEVVPLKSSYREFIAEQMVIKNKPEMIQYWKEELKDYKRLELPVYAKENNKGSMVTFPLELDFIKALRKVAQQCDTSLKTLCFTAYLYTIHMISYGNDLVVGSVENSRPVCEDGEKILGCHLNTVPFRMVIGAEMSWHDLIKKVQAKQVELKLFGRLSLFEIVKGIGESAHDGNPILDTLFNYVDFHIYNQVERKEIAENLLVVDGYEKTNTLLDFTVSTTLNQGSIVLKTVMEEKMANQLMQYYTRILQIFVSGTITQPINKTSILSSEESKQLLVDFNTTEATYPQEKTIHQVFEEQVERSPHHVAVVFGEQQLTYQELNERANQLARVIRAKGVQADSIVGIMVDRSIEMIVGILGILKAGGAYLPIDPEYPQERIAFMLEDSGSDILLTAGWIRASLSHFPGEILDIDDPQLYQEDRANLEPNNQSGDLAYVMYTSGSSGKPKGVMVENRSVLRLVQNTNYMTFSEGHRILQTGAMVFDASTFEIWGALLNGLQLVLASKESLLHPLKLQKLITDYEISMMWLTSSLFNQLSQTNPAIFHGLTHLIVGGEALSPHHIGSVRKECPALQIINGYGPTENTTFSTYFPIDQDAYENIPIGRPISNSKVYIVNAMMELQPIGIVGELCVAGAGLARGYLNRPELTAEKFIPNPFIPGERLYKTGDLARWLPDGNIAYLGRIDQQVKIRGYRIELGEVEAALNTYASIVETFVTIREEDEGNKFVCAYFVANKPLHTKELRSHLSAALPNYMIPSYFIQIERMPLTTNGKRDVKALPAPEAVMDSGIGYEPPRNSLEAALVNIWQGVLGVQRMGIADDFFEQGGHSLKATTLISRIHKEMNVEVPLKEVFLRPTVKAMGAYILGLKTSAYAAIEPIPAQAFYPVSSAQKRLFILDQIEGTQTSYNMPGVLAMEGHLDRARLIAAFEALIQRHESLRTSFEWKEGEPIQRVHPHVEFRMDVREAEEGQIEAIVKEFIRSFDLSQAPLLRVGLLQLDAERHILLYDMHHIISDGMSMSVIIREFAALYAGKELPALRIQYKDYAAWQHALFLGEGMKQQEAYWLTTFAGELPILNLPTDYPRPPIQSFEGNRVDFTIGKEEKERLYRLMAETGTTLYMVLLAVYSVLLSKYSGQEDIIVGSPIAGRSHADLEPMIGMFVNTLPMRNQAEGHKTFEAFLQEVKENALQAYANQDYPFEELVEKLALRRDMSRNPLFDTLFVLQNTDRTDIQMENITLSPYEFENKATKFDLTLSVAEEAEVIHFQLEYSSRLFKMDTIERLTGHFRHMLEEVSENRIQPLSQLALLTQQEREQILTEFNAAEAGYPQEKTIQQVFEEQAERSPNHVAVVFGEQQLTYQELNERANQLAYLLRAKGVQADSIVGLVVERSLEMIVGILGILKAGGAYLPIDPDYPQERIAFMLADSGAKVVVAPQPLMNRIAYTGECIDVADPTIWKARSDNLPSLTCPDDLAYIIYTSGTTGKPKGVMIEHRNVIRLLFNDQMPFDFKANDVWTLFHSFCFDFSVWEMYGALLYGGTLIVVAKEVAQDPKQFVQLLKKEQVTILNQTPTAFYSLMQEALATANKELNVRNLIFGGEALSVAKLRGWRERYPETKLINMYGITETTVHVTYKEITDREMEANLKDIGKAIPTLTTYILNHTGNLMPIGVAGELFVGGEGVARGYLNRPELTAEKFVANPFEPGKRMYRTGDLAKWLPDGNLEYVGRIDHQVKIRGHRIELGEIEYRLELHVLIRESVVLAKEDEDGQLYLCAYLVGDQALTVAALRNYLSQELPDYMIPTHFVQLEKMPVTANGKLDKQSLPEPMPDTDNLFYEAPQNEVEQRLAALWQNLLGVVQIGVRDSFFDLGGHSIKAVTLVSRIHKEFNVEVPLKEVFLRPTVKAMGAYILGLKTSAYAAIEPIPAQAFYPVSSAQKRLFILDQIEGTQTSYNMPGVLAMEGHLDRARLIAAFEALIQRHESLRTSFEWREGEPIQRVHPHVEFRMDVREAEEGQTEAIVKAFIRSFDLSQAPLLRVGLLQLDAERHILLYDMHHIISDGMSMSVIIREFAALYAGKELPALRIQYKDYAAWQHALFLGEGMKQQEAYWLTTFAGELPILNLPTDYPRPPIQSFEGNRVDFTIGKEEKERLYRLMAETGTTLYMVLLAVYSVLLSKYSGQEDIIVGSPIAGRSHADLEPMIGMFVNTLPMRNQAEGHKTFEAFLQEVKENALQAYANQDYPFEELVEKLALRRDMSRNPLFDTLFVLQNTDRSDIQMENITLSPYEFENKATKFDLTLSVAEEAEEIHCQLEYSNKMFEIQTIERLISSFATLLNIVIFNKTIKLNNIELENELKSLNKVHVEHIAFNF</sequence>
<dbReference type="NCBIfam" id="NF003417">
    <property type="entry name" value="PRK04813.1"/>
    <property type="match status" value="5"/>
</dbReference>
<dbReference type="InterPro" id="IPR001242">
    <property type="entry name" value="Condensation_dom"/>
</dbReference>
<dbReference type="NCBIfam" id="TIGR01733">
    <property type="entry name" value="AA-adenyl-dom"/>
    <property type="match status" value="5"/>
</dbReference>
<dbReference type="PROSITE" id="PS00012">
    <property type="entry name" value="PHOSPHOPANTETHEINE"/>
    <property type="match status" value="3"/>
</dbReference>
<dbReference type="PANTHER" id="PTHR45527">
    <property type="entry name" value="NONRIBOSOMAL PEPTIDE SYNTHETASE"/>
    <property type="match status" value="1"/>
</dbReference>
<dbReference type="GO" id="GO:0072330">
    <property type="term" value="P:monocarboxylic acid biosynthetic process"/>
    <property type="evidence" value="ECO:0007669"/>
    <property type="project" value="UniProtKB-ARBA"/>
</dbReference>
<dbReference type="FunFam" id="1.10.1200.10:FF:000016">
    <property type="entry name" value="Non-ribosomal peptide synthase"/>
    <property type="match status" value="1"/>
</dbReference>
<dbReference type="Gene3D" id="3.30.300.30">
    <property type="match status" value="5"/>
</dbReference>
<dbReference type="InterPro" id="IPR000873">
    <property type="entry name" value="AMP-dep_synth/lig_dom"/>
</dbReference>
<dbReference type="InterPro" id="IPR006162">
    <property type="entry name" value="Ppantetheine_attach_site"/>
</dbReference>
<keyword evidence="11" id="KW-1185">Reference proteome</keyword>
<feature type="domain" description="Carrier" evidence="9">
    <location>
        <begin position="5441"/>
        <end position="5516"/>
    </location>
</feature>
<evidence type="ECO:0000256" key="4">
    <source>
        <dbReference type="ARBA" id="ARBA00022553"/>
    </source>
</evidence>
<dbReference type="InterPro" id="IPR023213">
    <property type="entry name" value="CAT-like_dom_sf"/>
</dbReference>
<evidence type="ECO:0000256" key="2">
    <source>
        <dbReference type="ARBA" id="ARBA00006432"/>
    </source>
</evidence>
<dbReference type="SUPFAM" id="SSF52777">
    <property type="entry name" value="CoA-dependent acyltransferases"/>
    <property type="match status" value="13"/>
</dbReference>
<organism evidence="10 11">
    <name type="scientific">Paenibacillus psychroresistens</name>
    <dbReference type="NCBI Taxonomy" id="1778678"/>
    <lineage>
        <taxon>Bacteria</taxon>
        <taxon>Bacillati</taxon>
        <taxon>Bacillota</taxon>
        <taxon>Bacilli</taxon>
        <taxon>Bacillales</taxon>
        <taxon>Paenibacillaceae</taxon>
        <taxon>Paenibacillus</taxon>
    </lineage>
</organism>
<dbReference type="KEGG" id="ppsc:EHS13_15195"/>
<dbReference type="Pfam" id="PF00668">
    <property type="entry name" value="Condensation"/>
    <property type="match status" value="6"/>
</dbReference>
<dbReference type="GO" id="GO:0007217">
    <property type="term" value="P:tachykinin receptor signaling pathway"/>
    <property type="evidence" value="ECO:0007669"/>
    <property type="project" value="InterPro"/>
</dbReference>
<evidence type="ECO:0000256" key="1">
    <source>
        <dbReference type="ARBA" id="ARBA00001957"/>
    </source>
</evidence>
<dbReference type="FunFam" id="3.40.50.980:FF:000002">
    <property type="entry name" value="Enterobactin synthetase component F"/>
    <property type="match status" value="3"/>
</dbReference>
<keyword evidence="7" id="KW-0045">Antibiotic biosynthesis</keyword>
<comment type="cofactor">
    <cofactor evidence="1">
        <name>pantetheine 4'-phosphate</name>
        <dbReference type="ChEBI" id="CHEBI:47942"/>
    </cofactor>
</comment>
<dbReference type="GO" id="GO:0043041">
    <property type="term" value="P:amino acid activation for nonribosomal peptide biosynthetic process"/>
    <property type="evidence" value="ECO:0007669"/>
    <property type="project" value="TreeGrafter"/>
</dbReference>
<dbReference type="FunFam" id="3.30.300.30:FF:000010">
    <property type="entry name" value="Enterobactin synthetase component F"/>
    <property type="match status" value="5"/>
</dbReference>
<dbReference type="PANTHER" id="PTHR45527:SF1">
    <property type="entry name" value="FATTY ACID SYNTHASE"/>
    <property type="match status" value="1"/>
</dbReference>
<evidence type="ECO:0000256" key="3">
    <source>
        <dbReference type="ARBA" id="ARBA00022450"/>
    </source>
</evidence>
<feature type="domain" description="Carrier" evidence="9">
    <location>
        <begin position="3332"/>
        <end position="3407"/>
    </location>
</feature>
<dbReference type="InterPro" id="IPR009081">
    <property type="entry name" value="PP-bd_ACP"/>
</dbReference>
<dbReference type="GO" id="GO:0044550">
    <property type="term" value="P:secondary metabolite biosynthetic process"/>
    <property type="evidence" value="ECO:0007669"/>
    <property type="project" value="UniProtKB-ARBA"/>
</dbReference>
<keyword evidence="8" id="KW-0511">Multifunctional enzyme</keyword>
<dbReference type="Proteomes" id="UP000426246">
    <property type="component" value="Chromosome"/>
</dbReference>
<evidence type="ECO:0000256" key="5">
    <source>
        <dbReference type="ARBA" id="ARBA00022598"/>
    </source>
</evidence>
<dbReference type="Pfam" id="PF13193">
    <property type="entry name" value="AMP-binding_C"/>
    <property type="match status" value="5"/>
</dbReference>
<dbReference type="EMBL" id="CP034235">
    <property type="protein sequence ID" value="QGQ96124.1"/>
    <property type="molecule type" value="Genomic_DNA"/>
</dbReference>
<dbReference type="Gene3D" id="3.40.50.980">
    <property type="match status" value="10"/>
</dbReference>
<evidence type="ECO:0000256" key="6">
    <source>
        <dbReference type="ARBA" id="ARBA00022737"/>
    </source>
</evidence>
<dbReference type="Gene3D" id="3.30.559.10">
    <property type="entry name" value="Chloramphenicol acetyltransferase-like domain"/>
    <property type="match status" value="6"/>
</dbReference>
<dbReference type="FunFam" id="3.40.50.12780:FF:000012">
    <property type="entry name" value="Non-ribosomal peptide synthetase"/>
    <property type="match status" value="5"/>
</dbReference>
<feature type="domain" description="Carrier" evidence="9">
    <location>
        <begin position="2291"/>
        <end position="2366"/>
    </location>
</feature>
<dbReference type="SUPFAM" id="SSF47336">
    <property type="entry name" value="ACP-like"/>
    <property type="match status" value="6"/>
</dbReference>
<keyword evidence="6" id="KW-0677">Repeat</keyword>
<name>A0A6B8RK47_9BACL</name>
<dbReference type="FunFam" id="2.30.38.10:FF:000001">
    <property type="entry name" value="Non-ribosomal peptide synthetase PvdI"/>
    <property type="match status" value="5"/>
</dbReference>
<dbReference type="InterPro" id="IPR010071">
    <property type="entry name" value="AA_adenyl_dom"/>
</dbReference>
<dbReference type="Pfam" id="PF00501">
    <property type="entry name" value="AMP-binding"/>
    <property type="match status" value="5"/>
</dbReference>
<evidence type="ECO:0000259" key="9">
    <source>
        <dbReference type="PROSITE" id="PS50075"/>
    </source>
</evidence>
<dbReference type="CDD" id="cd17643">
    <property type="entry name" value="A_NRPS_Cytc1-like"/>
    <property type="match status" value="3"/>
</dbReference>